<evidence type="ECO:0000313" key="2">
    <source>
        <dbReference type="EMBL" id="SES63270.1"/>
    </source>
</evidence>
<evidence type="ECO:0000313" key="3">
    <source>
        <dbReference type="Proteomes" id="UP000243819"/>
    </source>
</evidence>
<organism evidence="2 3">
    <name type="scientific">Anaerobranca gottschalkii DSM 13577</name>
    <dbReference type="NCBI Taxonomy" id="1120990"/>
    <lineage>
        <taxon>Bacteria</taxon>
        <taxon>Bacillati</taxon>
        <taxon>Bacillota</taxon>
        <taxon>Clostridia</taxon>
        <taxon>Eubacteriales</taxon>
        <taxon>Proteinivoracaceae</taxon>
        <taxon>Anaerobranca</taxon>
    </lineage>
</organism>
<dbReference type="InterPro" id="IPR036465">
    <property type="entry name" value="vWFA_dom_sf"/>
</dbReference>
<gene>
    <name evidence="2" type="ORF">SAMN03080614_1001131</name>
</gene>
<dbReference type="Pfam" id="PF01882">
    <property type="entry name" value="DUF58"/>
    <property type="match status" value="1"/>
</dbReference>
<dbReference type="RefSeq" id="WP_091347868.1">
    <property type="nucleotide sequence ID" value="NZ_FOIF01000001.1"/>
</dbReference>
<sequence>MAWEFTIDYQKLNTLALIFRTGLTGTSSGKRLTNKYGTSLEFADYRPYLPGDDIRRIDWSLYGRSKRLYTKLHRSEIDATINILIDTSKSMDFGDPHKGYKALELSLGLSYISLKALDRVGIYLGRETIYDHLKPLYGGNSYNKVLKFMEKVEFAGLGDLNSFILSAKSLLKPKGVTILFSDFLSPNGYERGLNTLLSLEHEVIVFQIASGDEIDPMLKGGVKLVDSETGKIKELDLDYWSLRRYKENFQKHQREIEDFCKKRNISYSFVDTKESLYQTLYSLKGKIK</sequence>
<proteinExistence type="predicted"/>
<reference evidence="3" key="1">
    <citation type="submission" date="2016-10" db="EMBL/GenBank/DDBJ databases">
        <authorList>
            <person name="Varghese N."/>
            <person name="Submissions S."/>
        </authorList>
    </citation>
    <scope>NUCLEOTIDE SEQUENCE [LARGE SCALE GENOMIC DNA]</scope>
    <source>
        <strain evidence="3">DSM 13577</strain>
    </source>
</reference>
<name>A0A1H9Y4I2_9FIRM</name>
<dbReference type="PANTHER" id="PTHR33608:SF7">
    <property type="entry name" value="DUF58 DOMAIN-CONTAINING PROTEIN"/>
    <property type="match status" value="1"/>
</dbReference>
<evidence type="ECO:0000259" key="1">
    <source>
        <dbReference type="Pfam" id="PF01882"/>
    </source>
</evidence>
<protein>
    <recommendedName>
        <fullName evidence="1">DUF58 domain-containing protein</fullName>
    </recommendedName>
</protein>
<dbReference type="EMBL" id="FOIF01000001">
    <property type="protein sequence ID" value="SES63270.1"/>
    <property type="molecule type" value="Genomic_DNA"/>
</dbReference>
<dbReference type="Proteomes" id="UP000243819">
    <property type="component" value="Unassembled WGS sequence"/>
</dbReference>
<dbReference type="SUPFAM" id="SSF53300">
    <property type="entry name" value="vWA-like"/>
    <property type="match status" value="1"/>
</dbReference>
<dbReference type="STRING" id="1120990.SAMN03080614_1001131"/>
<dbReference type="AlphaFoldDB" id="A0A1H9Y4I2"/>
<accession>A0A1H9Y4I2</accession>
<dbReference type="OrthoDB" id="9776116at2"/>
<keyword evidence="3" id="KW-1185">Reference proteome</keyword>
<dbReference type="InterPro" id="IPR002881">
    <property type="entry name" value="DUF58"/>
</dbReference>
<feature type="domain" description="DUF58" evidence="1">
    <location>
        <begin position="44"/>
        <end position="253"/>
    </location>
</feature>
<dbReference type="PANTHER" id="PTHR33608">
    <property type="entry name" value="BLL2464 PROTEIN"/>
    <property type="match status" value="1"/>
</dbReference>